<accession>A0A2G9GL57</accession>
<dbReference type="EMBL" id="NKXS01004552">
    <property type="protein sequence ID" value="PIN06019.1"/>
    <property type="molecule type" value="Genomic_DNA"/>
</dbReference>
<dbReference type="OrthoDB" id="1623146at2759"/>
<keyword evidence="3" id="KW-1185">Reference proteome</keyword>
<dbReference type="PANTHER" id="PTHR37725:SF1">
    <property type="match status" value="1"/>
</dbReference>
<dbReference type="Proteomes" id="UP000231279">
    <property type="component" value="Unassembled WGS sequence"/>
</dbReference>
<evidence type="ECO:0000313" key="2">
    <source>
        <dbReference type="EMBL" id="PIN06019.1"/>
    </source>
</evidence>
<feature type="region of interest" description="Disordered" evidence="1">
    <location>
        <begin position="143"/>
        <end position="164"/>
    </location>
</feature>
<reference evidence="3" key="1">
    <citation type="journal article" date="2018" name="Gigascience">
        <title>Genome assembly of the Pink Ipe (Handroanthus impetiginosus, Bignoniaceae), a highly valued, ecologically keystone Neotropical timber forest tree.</title>
        <authorList>
            <person name="Silva-Junior O.B."/>
            <person name="Grattapaglia D."/>
            <person name="Novaes E."/>
            <person name="Collevatti R.G."/>
        </authorList>
    </citation>
    <scope>NUCLEOTIDE SEQUENCE [LARGE SCALE GENOMIC DNA]</scope>
    <source>
        <strain evidence="3">cv. UFG-1</strain>
    </source>
</reference>
<gene>
    <name evidence="2" type="ORF">CDL12_21442</name>
</gene>
<name>A0A2G9GL57_9LAMI</name>
<dbReference type="PANTHER" id="PTHR37725">
    <property type="match status" value="1"/>
</dbReference>
<comment type="caution">
    <text evidence="2">The sequence shown here is derived from an EMBL/GenBank/DDBJ whole genome shotgun (WGS) entry which is preliminary data.</text>
</comment>
<proteinExistence type="predicted"/>
<organism evidence="2 3">
    <name type="scientific">Handroanthus impetiginosus</name>
    <dbReference type="NCBI Taxonomy" id="429701"/>
    <lineage>
        <taxon>Eukaryota</taxon>
        <taxon>Viridiplantae</taxon>
        <taxon>Streptophyta</taxon>
        <taxon>Embryophyta</taxon>
        <taxon>Tracheophyta</taxon>
        <taxon>Spermatophyta</taxon>
        <taxon>Magnoliopsida</taxon>
        <taxon>eudicotyledons</taxon>
        <taxon>Gunneridae</taxon>
        <taxon>Pentapetalae</taxon>
        <taxon>asterids</taxon>
        <taxon>lamiids</taxon>
        <taxon>Lamiales</taxon>
        <taxon>Bignoniaceae</taxon>
        <taxon>Crescentiina</taxon>
        <taxon>Tabebuia alliance</taxon>
        <taxon>Handroanthus</taxon>
    </lineage>
</organism>
<evidence type="ECO:0000256" key="1">
    <source>
        <dbReference type="SAM" id="MobiDB-lite"/>
    </source>
</evidence>
<protein>
    <submittedName>
        <fullName evidence="2">Uncharacterized protein</fullName>
    </submittedName>
</protein>
<feature type="compositionally biased region" description="Polar residues" evidence="1">
    <location>
        <begin position="153"/>
        <end position="164"/>
    </location>
</feature>
<evidence type="ECO:0000313" key="3">
    <source>
        <dbReference type="Proteomes" id="UP000231279"/>
    </source>
</evidence>
<sequence length="164" mass="18769">MEVFPCSSSRQHPMDSSNYGIYQYSNMGHLSGNQSYTKMHNIIRWKSGKRVDQRLLGLLESFAEIYENRHEFFKKIFHENHDELFKKIGDGMKKKKEMKKAWSMPRSQSVRGINRRGVDGEIDGLRLERFKVKTPNVIVVEPAGAGPIGQGDHGQTTQGSNDVK</sequence>
<dbReference type="AlphaFoldDB" id="A0A2G9GL57"/>